<evidence type="ECO:0000313" key="2">
    <source>
        <dbReference type="EMBL" id="SOU39940.1"/>
    </source>
</evidence>
<dbReference type="AlphaFoldDB" id="A0A2K4X6J4"/>
<organism evidence="2 3">
    <name type="scientific">Pseudoalteromonas carrageenovora IAM 12662</name>
    <dbReference type="NCBI Taxonomy" id="1314868"/>
    <lineage>
        <taxon>Bacteria</taxon>
        <taxon>Pseudomonadati</taxon>
        <taxon>Pseudomonadota</taxon>
        <taxon>Gammaproteobacteria</taxon>
        <taxon>Alteromonadales</taxon>
        <taxon>Pseudoalteromonadaceae</taxon>
        <taxon>Pseudoalteromonas</taxon>
    </lineage>
</organism>
<reference evidence="2 3" key="2">
    <citation type="submission" date="2017-11" db="EMBL/GenBank/DDBJ databases">
        <authorList>
            <person name="Han C.G."/>
        </authorList>
    </citation>
    <scope>NUCLEOTIDE SEQUENCE [LARGE SCALE GENOMIC DNA]</scope>
    <source>
        <strain evidence="3">ATCC 43555</strain>
        <strain evidence="2">ATCC43555</strain>
    </source>
</reference>
<evidence type="ECO:0000313" key="1">
    <source>
        <dbReference type="EMBL" id="MBE0382140.1"/>
    </source>
</evidence>
<dbReference type="EMBL" id="LT965928">
    <property type="protein sequence ID" value="SOU39940.1"/>
    <property type="molecule type" value="Genomic_DNA"/>
</dbReference>
<name>A0A2K4X6J4_PSEVC</name>
<dbReference type="Proteomes" id="UP000238288">
    <property type="component" value="Chromosome PCAR9a"/>
</dbReference>
<protein>
    <submittedName>
        <fullName evidence="2">Uncharacterized protein</fullName>
    </submittedName>
</protein>
<dbReference type="GeneID" id="93662583"/>
<evidence type="ECO:0000313" key="4">
    <source>
        <dbReference type="Proteomes" id="UP000615003"/>
    </source>
</evidence>
<proteinExistence type="predicted"/>
<sequence>MGLVKPSCFLSAIFFCQFATGNDLYFDVGKATPYLSVCSLKNDLSESNTIVDFTNDLLGKIYHSSGETEKDVIALGTNEYFDQLSYQSALGVTEEYELYTLPRCERYAVSLLKKLCSDKASKLPLLKLTCTKVKQYL</sequence>
<dbReference type="EMBL" id="AQGW01000018">
    <property type="protein sequence ID" value="MBE0382140.1"/>
    <property type="molecule type" value="Genomic_DNA"/>
</dbReference>
<accession>A0A2K4X6J4</accession>
<evidence type="ECO:0000313" key="3">
    <source>
        <dbReference type="Proteomes" id="UP000238288"/>
    </source>
</evidence>
<dbReference type="RefSeq" id="WP_131692361.1">
    <property type="nucleotide sequence ID" value="NZ_AQGW01000018.1"/>
</dbReference>
<gene>
    <name evidence="2" type="ORF">PCAR9_A20364</name>
    <name evidence="1" type="ORF">PCARR_a0415</name>
</gene>
<keyword evidence="4" id="KW-1185">Reference proteome</keyword>
<dbReference type="Proteomes" id="UP000615003">
    <property type="component" value="Unassembled WGS sequence"/>
</dbReference>
<reference evidence="1 4" key="1">
    <citation type="submission" date="2015-06" db="EMBL/GenBank/DDBJ databases">
        <title>Genome sequence of Pseudoalteromonas carrageenovora.</title>
        <authorList>
            <person name="Xie B.-B."/>
            <person name="Rong J.-C."/>
            <person name="Qin Q.-L."/>
            <person name="Zhang Y.-Z."/>
        </authorList>
    </citation>
    <scope>NUCLEOTIDE SEQUENCE [LARGE SCALE GENOMIC DNA]</scope>
    <source>
        <strain evidence="1 4">IAM 12662</strain>
    </source>
</reference>
<dbReference type="OrthoDB" id="6314710at2"/>